<keyword evidence="5" id="KW-0067">ATP-binding</keyword>
<proteinExistence type="inferred from homology"/>
<dbReference type="InterPro" id="IPR003960">
    <property type="entry name" value="ATPase_AAA_CS"/>
</dbReference>
<dbReference type="GO" id="GO:0006950">
    <property type="term" value="P:response to stress"/>
    <property type="evidence" value="ECO:0007669"/>
    <property type="project" value="UniProtKB-ARBA"/>
</dbReference>
<evidence type="ECO:0000256" key="6">
    <source>
        <dbReference type="SAM" id="MobiDB-lite"/>
    </source>
</evidence>
<dbReference type="InterPro" id="IPR050747">
    <property type="entry name" value="Mitochondrial_chaperone_BCS1"/>
</dbReference>
<comment type="caution">
    <text evidence="8">The sequence shown here is derived from an EMBL/GenBank/DDBJ whole genome shotgun (WGS) entry which is preliminary data.</text>
</comment>
<dbReference type="Pfam" id="PF14363">
    <property type="entry name" value="AAA_assoc"/>
    <property type="match status" value="1"/>
</dbReference>
<dbReference type="InterPro" id="IPR003959">
    <property type="entry name" value="ATPase_AAA_core"/>
</dbReference>
<evidence type="ECO:0000256" key="1">
    <source>
        <dbReference type="ARBA" id="ARBA00001946"/>
    </source>
</evidence>
<evidence type="ECO:0000259" key="7">
    <source>
        <dbReference type="SMART" id="SM00382"/>
    </source>
</evidence>
<gene>
    <name evidence="8" type="ORF">PVAP13_3KG206772</name>
</gene>
<protein>
    <recommendedName>
        <fullName evidence="7">AAA+ ATPase domain-containing protein</fullName>
    </recommendedName>
</protein>
<evidence type="ECO:0000313" key="8">
    <source>
        <dbReference type="EMBL" id="KAG2625391.1"/>
    </source>
</evidence>
<dbReference type="CDD" id="cd19510">
    <property type="entry name" value="RecA-like_BCS1"/>
    <property type="match status" value="1"/>
</dbReference>
<evidence type="ECO:0000313" key="9">
    <source>
        <dbReference type="Proteomes" id="UP000823388"/>
    </source>
</evidence>
<feature type="region of interest" description="Disordered" evidence="6">
    <location>
        <begin position="450"/>
        <end position="472"/>
    </location>
</feature>
<dbReference type="GO" id="GO:0005524">
    <property type="term" value="F:ATP binding"/>
    <property type="evidence" value="ECO:0007669"/>
    <property type="project" value="UniProtKB-KW"/>
</dbReference>
<dbReference type="InterPro" id="IPR025753">
    <property type="entry name" value="AAA_N_dom"/>
</dbReference>
<name>A0A8T0UMR6_PANVG</name>
<dbReference type="EMBL" id="CM029041">
    <property type="protein sequence ID" value="KAG2625391.1"/>
    <property type="molecule type" value="Genomic_DNA"/>
</dbReference>
<sequence length="472" mass="53066">MPSHEKALAAAASAAASLMLVRSVANELLPDELLNALRSGAGYLRSRVSSRHTITVERKLDTFTHNHVYEAVRIYLAGHANIRAQQHLCVSSVDEDEEMTVALADGEEMVDVYDGVEFRWCHIYHSVPTGDSGGHGGNGKQLEAHSFEVTFHKKHKEKALNAYLPFIVATAKALMQQERALQIHMNEVLDVWSPMDLHHPSTFDTLAMDLKLKQSIVDDLNRFVKRKDYYKRIGKAWKRGYLLYGPPGTGKSSLIAAMANHLRFDIYDLELTAVESNSYLMRLLVGISSRSILVVEDIDCTIKLQQREGGEEDINSDSSDQEKEKGRDRVTLSGLLNFVDGLWSAGGEERIIVFTTNYKERLDPALLRPGRMDMHIYMGYCTPESFRILAKNYHLIDYHAMYPEIEKLIDEVMVTAAEVAEVLMRNDDADVALHDLVDVLKSKSNDASSVINTEHISANNQQDEEQDDGDDD</sequence>
<evidence type="ECO:0000256" key="5">
    <source>
        <dbReference type="RuleBase" id="RU003651"/>
    </source>
</evidence>
<dbReference type="OrthoDB" id="10251412at2759"/>
<keyword evidence="3" id="KW-0460">Magnesium</keyword>
<dbReference type="GO" id="GO:0016887">
    <property type="term" value="F:ATP hydrolysis activity"/>
    <property type="evidence" value="ECO:0007669"/>
    <property type="project" value="InterPro"/>
</dbReference>
<dbReference type="PROSITE" id="PS00674">
    <property type="entry name" value="AAA"/>
    <property type="match status" value="1"/>
</dbReference>
<dbReference type="SMART" id="SM00382">
    <property type="entry name" value="AAA"/>
    <property type="match status" value="1"/>
</dbReference>
<dbReference type="AlphaFoldDB" id="A0A8T0UMR6"/>
<dbReference type="Gene3D" id="6.10.280.40">
    <property type="match status" value="1"/>
</dbReference>
<dbReference type="Gene3D" id="3.40.50.300">
    <property type="entry name" value="P-loop containing nucleotide triphosphate hydrolases"/>
    <property type="match status" value="1"/>
</dbReference>
<comment type="similarity">
    <text evidence="2">Belongs to the AAA ATPase family. BCS1 subfamily.</text>
</comment>
<dbReference type="Pfam" id="PF25568">
    <property type="entry name" value="AAA_lid_At3g28540"/>
    <property type="match status" value="1"/>
</dbReference>
<reference evidence="8" key="1">
    <citation type="submission" date="2020-05" db="EMBL/GenBank/DDBJ databases">
        <title>WGS assembly of Panicum virgatum.</title>
        <authorList>
            <person name="Lovell J.T."/>
            <person name="Jenkins J."/>
            <person name="Shu S."/>
            <person name="Juenger T.E."/>
            <person name="Schmutz J."/>
        </authorList>
    </citation>
    <scope>NUCLEOTIDE SEQUENCE</scope>
    <source>
        <strain evidence="8">AP13</strain>
    </source>
</reference>
<dbReference type="SUPFAM" id="SSF52540">
    <property type="entry name" value="P-loop containing nucleoside triphosphate hydrolases"/>
    <property type="match status" value="1"/>
</dbReference>
<feature type="compositionally biased region" description="Polar residues" evidence="6">
    <location>
        <begin position="450"/>
        <end position="460"/>
    </location>
</feature>
<comment type="cofactor">
    <cofactor evidence="1">
        <name>Mg(2+)</name>
        <dbReference type="ChEBI" id="CHEBI:18420"/>
    </cofactor>
</comment>
<evidence type="ECO:0000256" key="2">
    <source>
        <dbReference type="ARBA" id="ARBA00007448"/>
    </source>
</evidence>
<feature type="domain" description="AAA+ ATPase" evidence="7">
    <location>
        <begin position="237"/>
        <end position="382"/>
    </location>
</feature>
<dbReference type="Pfam" id="PF00004">
    <property type="entry name" value="AAA"/>
    <property type="match status" value="1"/>
</dbReference>
<keyword evidence="9" id="KW-1185">Reference proteome</keyword>
<evidence type="ECO:0000256" key="3">
    <source>
        <dbReference type="ARBA" id="ARBA00022842"/>
    </source>
</evidence>
<dbReference type="InterPro" id="IPR027417">
    <property type="entry name" value="P-loop_NTPase"/>
</dbReference>
<dbReference type="InterPro" id="IPR058017">
    <property type="entry name" value="At3g28540-like_C"/>
</dbReference>
<organism evidence="8 9">
    <name type="scientific">Panicum virgatum</name>
    <name type="common">Blackwell switchgrass</name>
    <dbReference type="NCBI Taxonomy" id="38727"/>
    <lineage>
        <taxon>Eukaryota</taxon>
        <taxon>Viridiplantae</taxon>
        <taxon>Streptophyta</taxon>
        <taxon>Embryophyta</taxon>
        <taxon>Tracheophyta</taxon>
        <taxon>Spermatophyta</taxon>
        <taxon>Magnoliopsida</taxon>
        <taxon>Liliopsida</taxon>
        <taxon>Poales</taxon>
        <taxon>Poaceae</taxon>
        <taxon>PACMAD clade</taxon>
        <taxon>Panicoideae</taxon>
        <taxon>Panicodae</taxon>
        <taxon>Paniceae</taxon>
        <taxon>Panicinae</taxon>
        <taxon>Panicum</taxon>
        <taxon>Panicum sect. Hiantes</taxon>
    </lineage>
</organism>
<accession>A0A8T0UMR6</accession>
<dbReference type="InterPro" id="IPR003593">
    <property type="entry name" value="AAA+_ATPase"/>
</dbReference>
<keyword evidence="5" id="KW-0547">Nucleotide-binding</keyword>
<feature type="compositionally biased region" description="Acidic residues" evidence="6">
    <location>
        <begin position="462"/>
        <end position="472"/>
    </location>
</feature>
<comment type="catalytic activity">
    <reaction evidence="4">
        <text>ATP + H2O = ADP + phosphate + H(+)</text>
        <dbReference type="Rhea" id="RHEA:13065"/>
        <dbReference type="ChEBI" id="CHEBI:15377"/>
        <dbReference type="ChEBI" id="CHEBI:15378"/>
        <dbReference type="ChEBI" id="CHEBI:30616"/>
        <dbReference type="ChEBI" id="CHEBI:43474"/>
        <dbReference type="ChEBI" id="CHEBI:456216"/>
    </reaction>
</comment>
<evidence type="ECO:0000256" key="4">
    <source>
        <dbReference type="ARBA" id="ARBA00049360"/>
    </source>
</evidence>
<dbReference type="Proteomes" id="UP000823388">
    <property type="component" value="Chromosome 3K"/>
</dbReference>
<dbReference type="PANTHER" id="PTHR23070">
    <property type="entry name" value="BCS1 AAA-TYPE ATPASE"/>
    <property type="match status" value="1"/>
</dbReference>